<dbReference type="PROSITE" id="PS50082">
    <property type="entry name" value="WD_REPEATS_2"/>
    <property type="match status" value="2"/>
</dbReference>
<dbReference type="InterPro" id="IPR027417">
    <property type="entry name" value="P-loop_NTPase"/>
</dbReference>
<dbReference type="Gene3D" id="2.40.10.10">
    <property type="entry name" value="Trypsin-like serine proteases"/>
    <property type="match status" value="2"/>
</dbReference>
<dbReference type="Gene3D" id="2.130.10.10">
    <property type="entry name" value="YVTN repeat-like/Quinoprotein amine dehydrogenase"/>
    <property type="match status" value="3"/>
</dbReference>
<comment type="caution">
    <text evidence="5">The sequence shown here is derived from an EMBL/GenBank/DDBJ whole genome shotgun (WGS) entry which is preliminary data.</text>
</comment>
<feature type="repeat" description="WD" evidence="3">
    <location>
        <begin position="786"/>
        <end position="827"/>
    </location>
</feature>
<protein>
    <recommendedName>
        <fullName evidence="4">Novel STAND NTPase 1 domain-containing protein</fullName>
    </recommendedName>
</protein>
<evidence type="ECO:0000256" key="2">
    <source>
        <dbReference type="ARBA" id="ARBA00022737"/>
    </source>
</evidence>
<name>A0ABN3UXP5_9ACTN</name>
<dbReference type="Proteomes" id="UP001501474">
    <property type="component" value="Unassembled WGS sequence"/>
</dbReference>
<dbReference type="InterPro" id="IPR049052">
    <property type="entry name" value="nSTAND1"/>
</dbReference>
<feature type="domain" description="Novel STAND NTPase 1" evidence="4">
    <location>
        <begin position="215"/>
        <end position="619"/>
    </location>
</feature>
<organism evidence="5 6">
    <name type="scientific">Streptomyces indiaensis</name>
    <dbReference type="NCBI Taxonomy" id="284033"/>
    <lineage>
        <taxon>Bacteria</taxon>
        <taxon>Bacillati</taxon>
        <taxon>Actinomycetota</taxon>
        <taxon>Actinomycetes</taxon>
        <taxon>Kitasatosporales</taxon>
        <taxon>Streptomycetaceae</taxon>
        <taxon>Streptomyces</taxon>
    </lineage>
</organism>
<reference evidence="5 6" key="1">
    <citation type="journal article" date="2019" name="Int. J. Syst. Evol. Microbiol.">
        <title>The Global Catalogue of Microorganisms (GCM) 10K type strain sequencing project: providing services to taxonomists for standard genome sequencing and annotation.</title>
        <authorList>
            <consortium name="The Broad Institute Genomics Platform"/>
            <consortium name="The Broad Institute Genome Sequencing Center for Infectious Disease"/>
            <person name="Wu L."/>
            <person name="Ma J."/>
        </authorList>
    </citation>
    <scope>NUCLEOTIDE SEQUENCE [LARGE SCALE GENOMIC DNA]</scope>
    <source>
        <strain evidence="5 6">JCM 3053</strain>
    </source>
</reference>
<proteinExistence type="predicted"/>
<evidence type="ECO:0000259" key="4">
    <source>
        <dbReference type="Pfam" id="PF20703"/>
    </source>
</evidence>
<dbReference type="Pfam" id="PF00400">
    <property type="entry name" value="WD40"/>
    <property type="match status" value="1"/>
</dbReference>
<keyword evidence="2" id="KW-0677">Repeat</keyword>
<keyword evidence="6" id="KW-1185">Reference proteome</keyword>
<dbReference type="InterPro" id="IPR043504">
    <property type="entry name" value="Peptidase_S1_PA_chymotrypsin"/>
</dbReference>
<dbReference type="SUPFAM" id="SSF52540">
    <property type="entry name" value="P-loop containing nucleoside triphosphate hydrolases"/>
    <property type="match status" value="1"/>
</dbReference>
<dbReference type="EMBL" id="BAAART010000006">
    <property type="protein sequence ID" value="GAA2769260.1"/>
    <property type="molecule type" value="Genomic_DNA"/>
</dbReference>
<dbReference type="SMART" id="SM00320">
    <property type="entry name" value="WD40"/>
    <property type="match status" value="3"/>
</dbReference>
<dbReference type="PANTHER" id="PTHR44019">
    <property type="entry name" value="WD REPEAT-CONTAINING PROTEIN 55"/>
    <property type="match status" value="1"/>
</dbReference>
<dbReference type="InterPro" id="IPR011047">
    <property type="entry name" value="Quinoprotein_ADH-like_sf"/>
</dbReference>
<dbReference type="PANTHER" id="PTHR44019:SF8">
    <property type="entry name" value="POC1 CENTRIOLAR PROTEIN HOMOLOG"/>
    <property type="match status" value="1"/>
</dbReference>
<dbReference type="Pfam" id="PF20703">
    <property type="entry name" value="nSTAND1"/>
    <property type="match status" value="1"/>
</dbReference>
<dbReference type="InterPro" id="IPR015943">
    <property type="entry name" value="WD40/YVTN_repeat-like_dom_sf"/>
</dbReference>
<evidence type="ECO:0000256" key="3">
    <source>
        <dbReference type="PROSITE-ProRule" id="PRU00221"/>
    </source>
</evidence>
<sequence>MPGPVPNPGIARLWSRGAWATPQGAGFLAAPRIVLTCAHVVSAVAAEQEGSPLAAGLTVDVDFPLAGKATPRQSARLITHIPVAEDGSGDIAVLALDQDPPVGAEPVRLLDVETVRGHPFRAFGFPAGDDEGVWSLGTIVDDRGRGWLQFESTSACEIRQGFSGTPLWDEHFKGVVGMVVATDGRFRQRAAYAITASALLEIHPELRRHAAPPSPFRGLDSFREQDATHYFGRAAQIKALTDAVTTSSIIPVMGVSGVGKSSLIHAGLVPQLRKRGDYSITSLVPEPALGAELMLASALLPLLNAPDEGVDPLDRLEQVERLTERLREGGTAPVVRELLTRSGTTQLALIVDQFEMLFRCSPDAAEKLVDQLVAMTDWRTADGGPLVRLVFALRLDFLKAMQRFPVLGRVCEASPVLVDRLAEDQLREVVLSPIASFHGAVRFEDSLAERLLSDAGRSPGALPLLEFTLTLLWEQQRQGILAHAAYEEIGGVAGALASHAERVVKERLDDVQDEVRRLFVQLVRPGEGGLDNPVDTGRTARRTELDPACWKAAQLLAVQRLVHLDHASDGMETVALAHEALLEHWPALRSWVDADRDFRVWQEHVRERIVRWEQSGRDHALLMRGSELKQALEQLRDRSQDVPETERRYLEASQEWRRRRRSRKAIVAAAVTTVLATLAGFGVYSVRGSKAAELSAGLVQQAQGQAGSHREEAALLSVAAWSTAPTQQAHDNLFTRYLADAPYDAILPAGGEVAETVLDDSGQVVAVRNVAGRLSVWHVGAAGPSLMVRMDDVSAVAVSPDGTRLALGGDGNRIKIWDLREKRTLLTLRAAMSTTSTARAVDELRFDRTGHRLLVHPPEDDRAQIWDLDRPTAAPVTLKPLLEGSPNDFVFSADGKHVVASGPGVLSQGVWDTRSGRLTAVPGFEEPELVAGPRPVAAMCADGKWRLTHASANKPDPRLFQRLPCSTEDVRIGELAGISDQVVLTRDDGAVTVHDAATGQRLLVLAEDGTKGRYTRYVLAGASRRIAFARGTEVLVATAPAPGSLPTADIFSTGNDDEAAHFSPSGRYLVTVGAGGEVALWNPVTGRRIAAKGRGGYQPTYTRLAFDAEEKTLAVSESPAESVTLYKLPSLEVLRRIRVDPPLGSAPQDPELRGMGFTRHGRLVTLGGGAVSQWDVTAGRKVAETLLFRENSEVDRNRYATNLSADPASERIAVTTPDLRGVEIWDLRDRRRVTVVTPGFRAPLADQDAVLFSSDGRRLLLTGKDGSAEVWDTEGEQRETTIPPDGTRATRFLSHSAETVSVRRGFVERWGPDGLIAQTRIPSAAHVRTVVPSPDGEHLLLSVPVSTTQGTDTDFGTTAAFQLRQASATTWAADLCSHVTRNISQEDLNTMRYGMLERVLLGVTACSER</sequence>
<dbReference type="InterPro" id="IPR050505">
    <property type="entry name" value="WDR55/POC1"/>
</dbReference>
<dbReference type="InterPro" id="IPR009003">
    <property type="entry name" value="Peptidase_S1_PA"/>
</dbReference>
<feature type="repeat" description="WD" evidence="3">
    <location>
        <begin position="1249"/>
        <end position="1281"/>
    </location>
</feature>
<dbReference type="Pfam" id="PF13365">
    <property type="entry name" value="Trypsin_2"/>
    <property type="match status" value="1"/>
</dbReference>
<evidence type="ECO:0000313" key="5">
    <source>
        <dbReference type="EMBL" id="GAA2769260.1"/>
    </source>
</evidence>
<evidence type="ECO:0000256" key="1">
    <source>
        <dbReference type="ARBA" id="ARBA00022574"/>
    </source>
</evidence>
<evidence type="ECO:0000313" key="6">
    <source>
        <dbReference type="Proteomes" id="UP001501474"/>
    </source>
</evidence>
<dbReference type="InterPro" id="IPR001680">
    <property type="entry name" value="WD40_rpt"/>
</dbReference>
<dbReference type="SUPFAM" id="SSF50494">
    <property type="entry name" value="Trypsin-like serine proteases"/>
    <property type="match status" value="1"/>
</dbReference>
<dbReference type="PROSITE" id="PS50294">
    <property type="entry name" value="WD_REPEATS_REGION"/>
    <property type="match status" value="1"/>
</dbReference>
<dbReference type="RefSeq" id="WP_344367790.1">
    <property type="nucleotide sequence ID" value="NZ_BAAART010000006.1"/>
</dbReference>
<keyword evidence="1 3" id="KW-0853">WD repeat</keyword>
<accession>A0ABN3UXP5</accession>
<dbReference type="SUPFAM" id="SSF50998">
    <property type="entry name" value="Quinoprotein alcohol dehydrogenase-like"/>
    <property type="match status" value="1"/>
</dbReference>
<dbReference type="SUPFAM" id="SSF101908">
    <property type="entry name" value="Putative isomerase YbhE"/>
    <property type="match status" value="1"/>
</dbReference>
<gene>
    <name evidence="5" type="ORF">GCM10010104_03700</name>
</gene>